<feature type="transmembrane region" description="Helical" evidence="4">
    <location>
        <begin position="205"/>
        <end position="223"/>
    </location>
</feature>
<dbReference type="PANTHER" id="PTHR44227">
    <property type="match status" value="1"/>
</dbReference>
<name>A0ABS0YSW9_9BACT</name>
<proteinExistence type="predicted"/>
<keyword evidence="1" id="KW-0677">Repeat</keyword>
<dbReference type="Gene3D" id="1.25.40.10">
    <property type="entry name" value="Tetratricopeptide repeat domain"/>
    <property type="match status" value="1"/>
</dbReference>
<dbReference type="Proteomes" id="UP000641025">
    <property type="component" value="Unassembled WGS sequence"/>
</dbReference>
<comment type="caution">
    <text evidence="5">The sequence shown here is derived from an EMBL/GenBank/DDBJ whole genome shotgun (WGS) entry which is preliminary data.</text>
</comment>
<evidence type="ECO:0000256" key="2">
    <source>
        <dbReference type="ARBA" id="ARBA00022803"/>
    </source>
</evidence>
<dbReference type="InterPro" id="IPR052346">
    <property type="entry name" value="O-mannosyl-transferase_TMTC"/>
</dbReference>
<evidence type="ECO:0000313" key="5">
    <source>
        <dbReference type="EMBL" id="MBJ6801021.1"/>
    </source>
</evidence>
<evidence type="ECO:0000256" key="4">
    <source>
        <dbReference type="SAM" id="Phobius"/>
    </source>
</evidence>
<keyword evidence="6" id="KW-1185">Reference proteome</keyword>
<accession>A0ABS0YSW9</accession>
<dbReference type="PROSITE" id="PS50005">
    <property type="entry name" value="TPR"/>
    <property type="match status" value="3"/>
</dbReference>
<dbReference type="Pfam" id="PF13414">
    <property type="entry name" value="TPR_11"/>
    <property type="match status" value="1"/>
</dbReference>
<sequence length="594" mass="65427">MSNKSVWSRLPLHLFLIAAVALLAYSNSFHVPFIFDDEGSIVTNNVIKDLHRFLYDDGYIYNPRRFLGYLTVALNYRFGALDVTGYHVVNLAIHIGTGVLSYLLARLTLSTPALTREGEAGDASWFIPLFAALLFVAHPVQTQAVTYVIQRLASLAALFFVASIASYAKARLLQEETGRPFALKPLSFYILALAAAGCAMKTKEIAFTLPFVVVLYEFMFFRMTAVKKLLFLLPVALTVLIVPLSLLGTNKPIGQIISDVTAATRVDSELSRLDYLFTQFPVLATYLRLLVVPVRQNLDYDFPVYHSLASLPVLFSLLLLLVLFGAALVLWYRSRAPQAEPELRLISFGILWFFITIAVESSVIPIADVIFEHRVYLPSVGAFIALAALFSLCFKGGISRSAVATAGVVVLALTATTFVRNLVWGSELSLWGDTALKSPNKARPHYNLALALEKSGRLDESLQEALIATRLSPKEAPPFNLIGTIFGKKGDYDQAIASLSQAVKLDPTLAEAQVNLGDAYRLKRMLPQAMDQYQAAMKQRPTDASIYHKIGVTFALQQNLPKAAVFFQCAASLDPATPQYRLDLMRAKAGAQGQ</sequence>
<keyword evidence="2 3" id="KW-0802">TPR repeat</keyword>
<dbReference type="PANTHER" id="PTHR44227:SF3">
    <property type="entry name" value="PROTEIN O-MANNOSYL-TRANSFERASE TMTC4"/>
    <property type="match status" value="1"/>
</dbReference>
<keyword evidence="4" id="KW-1133">Transmembrane helix</keyword>
<keyword evidence="4" id="KW-0472">Membrane</keyword>
<reference evidence="5 6" key="1">
    <citation type="submission" date="2020-12" db="EMBL/GenBank/DDBJ databases">
        <title>Geomonas sp. Red259, isolated from paddy soil.</title>
        <authorList>
            <person name="Xu Z."/>
            <person name="Zhang Z."/>
            <person name="Masuda Y."/>
            <person name="Itoh H."/>
            <person name="Senoo K."/>
        </authorList>
    </citation>
    <scope>NUCLEOTIDE SEQUENCE [LARGE SCALE GENOMIC DNA]</scope>
    <source>
        <strain evidence="5 6">Red259</strain>
    </source>
</reference>
<dbReference type="RefSeq" id="WP_199395519.1">
    <property type="nucleotide sequence ID" value="NZ_JAEMHK010000009.1"/>
</dbReference>
<evidence type="ECO:0000256" key="3">
    <source>
        <dbReference type="PROSITE-ProRule" id="PRU00339"/>
    </source>
</evidence>
<feature type="repeat" description="TPR" evidence="3">
    <location>
        <begin position="476"/>
        <end position="509"/>
    </location>
</feature>
<dbReference type="InterPro" id="IPR019734">
    <property type="entry name" value="TPR_rpt"/>
</dbReference>
<evidence type="ECO:0000313" key="6">
    <source>
        <dbReference type="Proteomes" id="UP000641025"/>
    </source>
</evidence>
<protein>
    <submittedName>
        <fullName evidence="5">Tetratricopeptide repeat protein</fullName>
    </submittedName>
</protein>
<organism evidence="5 6">
    <name type="scientific">Geomonas propionica</name>
    <dbReference type="NCBI Taxonomy" id="2798582"/>
    <lineage>
        <taxon>Bacteria</taxon>
        <taxon>Pseudomonadati</taxon>
        <taxon>Thermodesulfobacteriota</taxon>
        <taxon>Desulfuromonadia</taxon>
        <taxon>Geobacterales</taxon>
        <taxon>Geobacteraceae</taxon>
        <taxon>Geomonas</taxon>
    </lineage>
</organism>
<evidence type="ECO:0000256" key="1">
    <source>
        <dbReference type="ARBA" id="ARBA00022737"/>
    </source>
</evidence>
<feature type="transmembrane region" description="Helical" evidence="4">
    <location>
        <begin position="401"/>
        <end position="419"/>
    </location>
</feature>
<feature type="transmembrane region" description="Helical" evidence="4">
    <location>
        <begin position="181"/>
        <end position="198"/>
    </location>
</feature>
<dbReference type="InterPro" id="IPR011990">
    <property type="entry name" value="TPR-like_helical_dom_sf"/>
</dbReference>
<dbReference type="EMBL" id="JAEMHK010000009">
    <property type="protein sequence ID" value="MBJ6801021.1"/>
    <property type="molecule type" value="Genomic_DNA"/>
</dbReference>
<feature type="transmembrane region" description="Helical" evidence="4">
    <location>
        <begin position="152"/>
        <end position="169"/>
    </location>
</feature>
<feature type="transmembrane region" description="Helical" evidence="4">
    <location>
        <begin position="376"/>
        <end position="394"/>
    </location>
</feature>
<feature type="repeat" description="TPR" evidence="3">
    <location>
        <begin position="510"/>
        <end position="543"/>
    </location>
</feature>
<feature type="transmembrane region" description="Helical" evidence="4">
    <location>
        <begin position="123"/>
        <end position="140"/>
    </location>
</feature>
<dbReference type="SUPFAM" id="SSF48452">
    <property type="entry name" value="TPR-like"/>
    <property type="match status" value="1"/>
</dbReference>
<feature type="transmembrane region" description="Helical" evidence="4">
    <location>
        <begin position="343"/>
        <end position="364"/>
    </location>
</feature>
<feature type="transmembrane region" description="Helical" evidence="4">
    <location>
        <begin position="311"/>
        <end position="331"/>
    </location>
</feature>
<feature type="transmembrane region" description="Helical" evidence="4">
    <location>
        <begin position="229"/>
        <end position="248"/>
    </location>
</feature>
<feature type="repeat" description="TPR" evidence="3">
    <location>
        <begin position="544"/>
        <end position="577"/>
    </location>
</feature>
<keyword evidence="4" id="KW-0812">Transmembrane</keyword>
<gene>
    <name evidence="5" type="ORF">JFN90_12870</name>
</gene>
<dbReference type="SMART" id="SM00028">
    <property type="entry name" value="TPR"/>
    <property type="match status" value="4"/>
</dbReference>